<dbReference type="EMBL" id="JACTAM010000121">
    <property type="protein sequence ID" value="KAI2647805.1"/>
    <property type="molecule type" value="Genomic_DNA"/>
</dbReference>
<sequence length="254" mass="29013">MRSCSCCPADQKSPAGVPLHAWRWPCRPWQRIHIDFTEKDKHFFLVVIDSHSKWFFVIDNRLNSQLTLSKACLQIMRYQKRWPKLASVEFTDFLKGNGIKQVPAFHPASNGAEERSVQTRKTPVELFLKRQIRTRFSLLKPDLTKGQKKWLRATVIERKGPVSYLVQEGHRRRTVHADHMLSRNAASGSPMHGVLEIPNSSVTDDNSGPQILEPKSPENTENLTAQDPGCATPAVETVRRYPQSIRTAPKRLDL</sequence>
<reference evidence="2 3" key="1">
    <citation type="submission" date="2022-01" db="EMBL/GenBank/DDBJ databases">
        <title>A high-quality chromosome-level genome assembly of rohu carp, Labeo rohita.</title>
        <authorList>
            <person name="Arick M.A. II"/>
            <person name="Hsu C.-Y."/>
            <person name="Magbanua Z."/>
            <person name="Pechanova O."/>
            <person name="Grover C."/>
            <person name="Miller E."/>
            <person name="Thrash A."/>
            <person name="Ezzel L."/>
            <person name="Alam S."/>
            <person name="Benzie J."/>
            <person name="Hamilton M."/>
            <person name="Karsi A."/>
            <person name="Lawrence M.L."/>
            <person name="Peterson D.G."/>
        </authorList>
    </citation>
    <scope>NUCLEOTIDE SEQUENCE [LARGE SCALE GENOMIC DNA]</scope>
    <source>
        <strain evidence="3">BAU-BD-2019</strain>
        <tissue evidence="2">Blood</tissue>
    </source>
</reference>
<dbReference type="Proteomes" id="UP000830375">
    <property type="component" value="Unassembled WGS sequence"/>
</dbReference>
<evidence type="ECO:0000313" key="3">
    <source>
        <dbReference type="Proteomes" id="UP000830375"/>
    </source>
</evidence>
<name>A0ABQ8LBR2_LABRO</name>
<protein>
    <recommendedName>
        <fullName evidence="4">Integrase catalytic domain-containing protein</fullName>
    </recommendedName>
</protein>
<dbReference type="InterPro" id="IPR050951">
    <property type="entry name" value="Retrovirus_Pol_polyprotein"/>
</dbReference>
<feature type="region of interest" description="Disordered" evidence="1">
    <location>
        <begin position="198"/>
        <end position="233"/>
    </location>
</feature>
<proteinExistence type="predicted"/>
<comment type="caution">
    <text evidence="2">The sequence shown here is derived from an EMBL/GenBank/DDBJ whole genome shotgun (WGS) entry which is preliminary data.</text>
</comment>
<organism evidence="2 3">
    <name type="scientific">Labeo rohita</name>
    <name type="common">Indian major carp</name>
    <name type="synonym">Cyprinus rohita</name>
    <dbReference type="NCBI Taxonomy" id="84645"/>
    <lineage>
        <taxon>Eukaryota</taxon>
        <taxon>Metazoa</taxon>
        <taxon>Chordata</taxon>
        <taxon>Craniata</taxon>
        <taxon>Vertebrata</taxon>
        <taxon>Euteleostomi</taxon>
        <taxon>Actinopterygii</taxon>
        <taxon>Neopterygii</taxon>
        <taxon>Teleostei</taxon>
        <taxon>Ostariophysi</taxon>
        <taxon>Cypriniformes</taxon>
        <taxon>Cyprinidae</taxon>
        <taxon>Labeoninae</taxon>
        <taxon>Labeonini</taxon>
        <taxon>Labeo</taxon>
    </lineage>
</organism>
<dbReference type="PANTHER" id="PTHR37984:SF5">
    <property type="entry name" value="PROTEIN NYNRIN-LIKE"/>
    <property type="match status" value="1"/>
</dbReference>
<evidence type="ECO:0000313" key="2">
    <source>
        <dbReference type="EMBL" id="KAI2647805.1"/>
    </source>
</evidence>
<dbReference type="Gene3D" id="3.30.420.10">
    <property type="entry name" value="Ribonuclease H-like superfamily/Ribonuclease H"/>
    <property type="match status" value="1"/>
</dbReference>
<feature type="compositionally biased region" description="Polar residues" evidence="1">
    <location>
        <begin position="198"/>
        <end position="209"/>
    </location>
</feature>
<dbReference type="SUPFAM" id="SSF53098">
    <property type="entry name" value="Ribonuclease H-like"/>
    <property type="match status" value="1"/>
</dbReference>
<evidence type="ECO:0000256" key="1">
    <source>
        <dbReference type="SAM" id="MobiDB-lite"/>
    </source>
</evidence>
<dbReference type="InterPro" id="IPR012337">
    <property type="entry name" value="RNaseH-like_sf"/>
</dbReference>
<keyword evidence="3" id="KW-1185">Reference proteome</keyword>
<dbReference type="InterPro" id="IPR036397">
    <property type="entry name" value="RNaseH_sf"/>
</dbReference>
<gene>
    <name evidence="2" type="ORF">H4Q32_028438</name>
</gene>
<dbReference type="PANTHER" id="PTHR37984">
    <property type="entry name" value="PROTEIN CBG26694"/>
    <property type="match status" value="1"/>
</dbReference>
<accession>A0ABQ8LBR2</accession>
<evidence type="ECO:0008006" key="4">
    <source>
        <dbReference type="Google" id="ProtNLM"/>
    </source>
</evidence>